<dbReference type="EMBL" id="CP011308">
    <property type="protein sequence ID" value="AKF25248.1"/>
    <property type="molecule type" value="Genomic_DNA"/>
</dbReference>
<reference evidence="2 3" key="1">
    <citation type="submission" date="2015-04" db="EMBL/GenBank/DDBJ databases">
        <title>Complete genome sequence of Sulfurovum lithotrophicum ATCC BAA-797T.</title>
        <authorList>
            <person name="Ahn J."/>
            <person name="Park G."/>
            <person name="Jeon W."/>
            <person name="Jang Y."/>
            <person name="Jang M."/>
            <person name="Lee H."/>
            <person name="Lee H."/>
        </authorList>
    </citation>
    <scope>NUCLEOTIDE SEQUENCE [LARGE SCALE GENOMIC DNA]</scope>
    <source>
        <strain evidence="3">ATCC BAA-797 / 42BKT</strain>
    </source>
</reference>
<gene>
    <name evidence="2" type="ORF">YH65_07465</name>
</gene>
<dbReference type="InterPro" id="IPR003594">
    <property type="entry name" value="HATPase_dom"/>
</dbReference>
<name>A0A7U4M1P7_9BACT</name>
<sequence>MNFTSIDAVDRYLEEFCAKHTLSDDLCYKVRLVTEELVTNMFKYTEAKEFSLTIRHSKQIEIDLEYLSDSFDLTVKKPDQKDIAELREGGLGLFLVESMTETFSYRHQNGKSIYKLTI</sequence>
<feature type="domain" description="Histidine kinase/HSP90-like ATPase" evidence="1">
    <location>
        <begin position="5"/>
        <end position="111"/>
    </location>
</feature>
<dbReference type="Pfam" id="PF13581">
    <property type="entry name" value="HATPase_c_2"/>
    <property type="match status" value="1"/>
</dbReference>
<evidence type="ECO:0000313" key="2">
    <source>
        <dbReference type="EMBL" id="AKF25248.1"/>
    </source>
</evidence>
<evidence type="ECO:0000259" key="1">
    <source>
        <dbReference type="Pfam" id="PF13581"/>
    </source>
</evidence>
<dbReference type="KEGG" id="slh:YH65_07465"/>
<dbReference type="CDD" id="cd16936">
    <property type="entry name" value="HATPase_RsbW-like"/>
    <property type="match status" value="1"/>
</dbReference>
<organism evidence="2 3">
    <name type="scientific">Sulfurovum lithotrophicum</name>
    <dbReference type="NCBI Taxonomy" id="206403"/>
    <lineage>
        <taxon>Bacteria</taxon>
        <taxon>Pseudomonadati</taxon>
        <taxon>Campylobacterota</taxon>
        <taxon>Epsilonproteobacteria</taxon>
        <taxon>Campylobacterales</taxon>
        <taxon>Sulfurovaceae</taxon>
        <taxon>Sulfurovum</taxon>
    </lineage>
</organism>
<dbReference type="OrthoDB" id="9792240at2"/>
<reference evidence="3" key="2">
    <citation type="journal article" date="2017" name="Stand. Genomic Sci.">
        <title>Complete genome sequence of the sulfur-oxidizing chemolithoautotrophic Sulfurovum lithotrophicum 42BKTT.</title>
        <authorList>
            <person name="Jeon W."/>
            <person name="Priscilla L."/>
            <person name="Park G."/>
            <person name="Lee H."/>
            <person name="Lee N."/>
            <person name="Lee D."/>
            <person name="Kwon H."/>
            <person name="Ahn I."/>
            <person name="Lee C."/>
            <person name="Lee H."/>
            <person name="Ahn J."/>
        </authorList>
    </citation>
    <scope>NUCLEOTIDE SEQUENCE [LARGE SCALE GENOMIC DNA]</scope>
    <source>
        <strain evidence="3">ATCC BAA-797 / 42BKT</strain>
    </source>
</reference>
<accession>A0A7U4M1P7</accession>
<keyword evidence="3" id="KW-1185">Reference proteome</keyword>
<dbReference type="RefSeq" id="WP_046551326.1">
    <property type="nucleotide sequence ID" value="NZ_CP011308.1"/>
</dbReference>
<dbReference type="AlphaFoldDB" id="A0A7U4M1P7"/>
<dbReference type="Gene3D" id="3.30.565.10">
    <property type="entry name" value="Histidine kinase-like ATPase, C-terminal domain"/>
    <property type="match status" value="1"/>
</dbReference>
<protein>
    <recommendedName>
        <fullName evidence="1">Histidine kinase/HSP90-like ATPase domain-containing protein</fullName>
    </recommendedName>
</protein>
<evidence type="ECO:0000313" key="3">
    <source>
        <dbReference type="Proteomes" id="UP000034444"/>
    </source>
</evidence>
<proteinExistence type="predicted"/>
<dbReference type="InterPro" id="IPR036890">
    <property type="entry name" value="HATPase_C_sf"/>
</dbReference>
<dbReference type="Proteomes" id="UP000034444">
    <property type="component" value="Chromosome"/>
</dbReference>